<dbReference type="PIRSF" id="PIRSF000149">
    <property type="entry name" value="GAP_DH"/>
    <property type="match status" value="1"/>
</dbReference>
<reference evidence="9 10" key="1">
    <citation type="submission" date="2017-09" db="EMBL/GenBank/DDBJ databases">
        <title>Depth-based differentiation of microbial function through sediment-hosted aquifers and enrichment of novel symbionts in the deep terrestrial subsurface.</title>
        <authorList>
            <person name="Probst A.J."/>
            <person name="Ladd B."/>
            <person name="Jarett J.K."/>
            <person name="Geller-Mcgrath D.E."/>
            <person name="Sieber C.M."/>
            <person name="Emerson J.B."/>
            <person name="Anantharaman K."/>
            <person name="Thomas B.C."/>
            <person name="Malmstrom R."/>
            <person name="Stieglmeier M."/>
            <person name="Klingl A."/>
            <person name="Woyke T."/>
            <person name="Ryan C.M."/>
            <person name="Banfield J.F."/>
        </authorList>
    </citation>
    <scope>NUCLEOTIDE SEQUENCE [LARGE SCALE GENOMIC DNA]</scope>
    <source>
        <strain evidence="9">CG08_land_8_20_14_0_20_40_16</strain>
    </source>
</reference>
<sequence length="336" mass="37003">MIKLAINGFGRIGRAAFKIALEREDIEIVALNDLTDNETLAHLLKYDTVYGTYPKEIKGTEEGIKVDGNLFRVWEEKEPEKLPWKDLGVDVVLECTGKFRKVEDAELHLKAGAKQVILSAPAKGEGVNSFVIGVNDEEFDSQKDKIVSNASCTTNSVAPVMKVLNEAFGVKKAMLTTIHSYTADQNLIDGPHKDLRRARAAAQNIVPTSTGAAKATGETIPDLKGKFDGMAVRVPTIDVSLSDLTVLLNKEVTEEEVNKEFKKAAKNSRYKGILAVTEEPLVSSDFIKNNHSTIVDLSLTKVVDKDLLKVIAWYDNEWGYACRLVELAEKLGKKGK</sequence>
<keyword evidence="5" id="KW-0520">NAD</keyword>
<dbReference type="InterPro" id="IPR020829">
    <property type="entry name" value="GlycerAld_3-P_DH_cat"/>
</dbReference>
<dbReference type="GO" id="GO:0051287">
    <property type="term" value="F:NAD binding"/>
    <property type="evidence" value="ECO:0007669"/>
    <property type="project" value="InterPro"/>
</dbReference>
<keyword evidence="2" id="KW-0560">Oxidoreductase</keyword>
<feature type="domain" description="Glyceraldehyde 3-phosphate dehydrogenase NAD(P) binding" evidence="8">
    <location>
        <begin position="2"/>
        <end position="152"/>
    </location>
</feature>
<evidence type="ECO:0000256" key="6">
    <source>
        <dbReference type="PIRSR" id="PIRSR000149-4"/>
    </source>
</evidence>
<gene>
    <name evidence="9" type="primary">gap</name>
    <name evidence="9" type="ORF">COT24_01450</name>
</gene>
<feature type="binding site" evidence="5">
    <location>
        <position position="316"/>
    </location>
    <ligand>
        <name>NAD(+)</name>
        <dbReference type="ChEBI" id="CHEBI:57540"/>
    </ligand>
</feature>
<name>A0A2H0YWG5_9BACT</name>
<dbReference type="InterPro" id="IPR020828">
    <property type="entry name" value="GlycerAld_3-P_DH_NAD(P)-bd"/>
</dbReference>
<evidence type="ECO:0000256" key="1">
    <source>
        <dbReference type="ARBA" id="ARBA00007406"/>
    </source>
</evidence>
<dbReference type="SUPFAM" id="SSF55347">
    <property type="entry name" value="Glyceraldehyde-3-phosphate dehydrogenase-like, C-terminal domain"/>
    <property type="match status" value="1"/>
</dbReference>
<dbReference type="GO" id="GO:0016620">
    <property type="term" value="F:oxidoreductase activity, acting on the aldehyde or oxo group of donors, NAD or NADP as acceptor"/>
    <property type="evidence" value="ECO:0007669"/>
    <property type="project" value="InterPro"/>
</dbReference>
<feature type="active site" description="Nucleophile" evidence="3">
    <location>
        <position position="152"/>
    </location>
</feature>
<dbReference type="InterPro" id="IPR036291">
    <property type="entry name" value="NAD(P)-bd_dom_sf"/>
</dbReference>
<dbReference type="GO" id="GO:0006006">
    <property type="term" value="P:glucose metabolic process"/>
    <property type="evidence" value="ECO:0007669"/>
    <property type="project" value="InterPro"/>
</dbReference>
<evidence type="ECO:0000313" key="9">
    <source>
        <dbReference type="EMBL" id="PIS42825.1"/>
    </source>
</evidence>
<dbReference type="Gene3D" id="3.30.360.10">
    <property type="entry name" value="Dihydrodipicolinate Reductase, domain 2"/>
    <property type="match status" value="1"/>
</dbReference>
<proteinExistence type="inferred from homology"/>
<feature type="binding site" evidence="4">
    <location>
        <begin position="151"/>
        <end position="153"/>
    </location>
    <ligand>
        <name>D-glyceraldehyde 3-phosphate</name>
        <dbReference type="ChEBI" id="CHEBI:59776"/>
    </ligand>
</feature>
<comment type="similarity">
    <text evidence="1 7">Belongs to the glyceraldehyde-3-phosphate dehydrogenase family.</text>
</comment>
<dbReference type="AlphaFoldDB" id="A0A2H0YWG5"/>
<dbReference type="CDD" id="cd05214">
    <property type="entry name" value="GAPDH_I_N"/>
    <property type="match status" value="1"/>
</dbReference>
<dbReference type="CDD" id="cd18126">
    <property type="entry name" value="GAPDH_I_C"/>
    <property type="match status" value="1"/>
</dbReference>
<evidence type="ECO:0000256" key="7">
    <source>
        <dbReference type="RuleBase" id="RU000397"/>
    </source>
</evidence>
<dbReference type="Pfam" id="PF00044">
    <property type="entry name" value="Gp_dh_N"/>
    <property type="match status" value="1"/>
</dbReference>
<feature type="binding site" evidence="4">
    <location>
        <begin position="210"/>
        <end position="211"/>
    </location>
    <ligand>
        <name>D-glyceraldehyde 3-phosphate</name>
        <dbReference type="ChEBI" id="CHEBI:59776"/>
    </ligand>
</feature>
<dbReference type="PRINTS" id="PR00078">
    <property type="entry name" value="G3PDHDRGNASE"/>
</dbReference>
<evidence type="ECO:0000313" key="10">
    <source>
        <dbReference type="Proteomes" id="UP000231542"/>
    </source>
</evidence>
<feature type="site" description="Activates thiol group during catalysis" evidence="6">
    <location>
        <position position="179"/>
    </location>
</feature>
<dbReference type="EMBL" id="PEXU01000018">
    <property type="protein sequence ID" value="PIS42825.1"/>
    <property type="molecule type" value="Genomic_DNA"/>
</dbReference>
<dbReference type="SMART" id="SM00846">
    <property type="entry name" value="Gp_dh_N"/>
    <property type="match status" value="1"/>
</dbReference>
<keyword evidence="5" id="KW-0547">Nucleotide-binding</keyword>
<dbReference type="GO" id="GO:0050661">
    <property type="term" value="F:NADP binding"/>
    <property type="evidence" value="ECO:0007669"/>
    <property type="project" value="InterPro"/>
</dbReference>
<dbReference type="PANTHER" id="PTHR43148">
    <property type="entry name" value="GLYCERALDEHYDE-3-PHOSPHATE DEHYDROGENASE 2"/>
    <property type="match status" value="1"/>
</dbReference>
<feature type="binding site" evidence="5">
    <location>
        <begin position="11"/>
        <end position="12"/>
    </location>
    <ligand>
        <name>NAD(+)</name>
        <dbReference type="ChEBI" id="CHEBI:57540"/>
    </ligand>
</feature>
<dbReference type="Pfam" id="PF02800">
    <property type="entry name" value="Gp_dh_C"/>
    <property type="match status" value="1"/>
</dbReference>
<feature type="binding site" evidence="5">
    <location>
        <position position="33"/>
    </location>
    <ligand>
        <name>NAD(+)</name>
        <dbReference type="ChEBI" id="CHEBI:57540"/>
    </ligand>
</feature>
<evidence type="ECO:0000256" key="5">
    <source>
        <dbReference type="PIRSR" id="PIRSR000149-3"/>
    </source>
</evidence>
<evidence type="ECO:0000256" key="4">
    <source>
        <dbReference type="PIRSR" id="PIRSR000149-2"/>
    </source>
</evidence>
<protein>
    <submittedName>
        <fullName evidence="9">Type I glyceraldehyde-3-phosphate dehydrogenase</fullName>
    </submittedName>
</protein>
<dbReference type="InterPro" id="IPR020831">
    <property type="entry name" value="GlycerAld/Erythrose_P_DH"/>
</dbReference>
<dbReference type="SUPFAM" id="SSF51735">
    <property type="entry name" value="NAD(P)-binding Rossmann-fold domains"/>
    <property type="match status" value="1"/>
</dbReference>
<accession>A0A2H0YWG5</accession>
<dbReference type="InterPro" id="IPR006424">
    <property type="entry name" value="Glyceraldehyde-3-P_DH_1"/>
</dbReference>
<comment type="caution">
    <text evidence="9">The sequence shown here is derived from an EMBL/GenBank/DDBJ whole genome shotgun (WGS) entry which is preliminary data.</text>
</comment>
<dbReference type="Proteomes" id="UP000231542">
    <property type="component" value="Unassembled WGS sequence"/>
</dbReference>
<dbReference type="FunFam" id="3.40.50.720:FF:000001">
    <property type="entry name" value="Glyceraldehyde-3-phosphate dehydrogenase"/>
    <property type="match status" value="1"/>
</dbReference>
<dbReference type="Gene3D" id="3.40.50.720">
    <property type="entry name" value="NAD(P)-binding Rossmann-like Domain"/>
    <property type="match status" value="1"/>
</dbReference>
<feature type="binding site" evidence="4">
    <location>
        <position position="182"/>
    </location>
    <ligand>
        <name>D-glyceraldehyde 3-phosphate</name>
        <dbReference type="ChEBI" id="CHEBI:59776"/>
    </ligand>
</feature>
<evidence type="ECO:0000256" key="3">
    <source>
        <dbReference type="PIRSR" id="PIRSR000149-1"/>
    </source>
</evidence>
<evidence type="ECO:0000259" key="8">
    <source>
        <dbReference type="SMART" id="SM00846"/>
    </source>
</evidence>
<organism evidence="9 10">
    <name type="scientific">Candidatus Kerfeldbacteria bacterium CG08_land_8_20_14_0_20_40_16</name>
    <dbReference type="NCBI Taxonomy" id="2014244"/>
    <lineage>
        <taxon>Bacteria</taxon>
        <taxon>Candidatus Kerfeldiibacteriota</taxon>
    </lineage>
</organism>
<dbReference type="FunFam" id="3.30.360.10:FF:000002">
    <property type="entry name" value="Glyceraldehyde-3-phosphate dehydrogenase"/>
    <property type="match status" value="1"/>
</dbReference>
<dbReference type="NCBIfam" id="TIGR01534">
    <property type="entry name" value="GAPDH-I"/>
    <property type="match status" value="1"/>
</dbReference>
<feature type="binding site" evidence="4">
    <location>
        <position position="233"/>
    </location>
    <ligand>
        <name>D-glyceraldehyde 3-phosphate</name>
        <dbReference type="ChEBI" id="CHEBI:59776"/>
    </ligand>
</feature>
<feature type="binding site" evidence="5">
    <location>
        <position position="119"/>
    </location>
    <ligand>
        <name>NAD(+)</name>
        <dbReference type="ChEBI" id="CHEBI:57540"/>
    </ligand>
</feature>
<evidence type="ECO:0000256" key="2">
    <source>
        <dbReference type="ARBA" id="ARBA00023002"/>
    </source>
</evidence>